<name>D9QG01_BRESC</name>
<protein>
    <submittedName>
        <fullName evidence="2">Uncharacterized protein</fullName>
    </submittedName>
</protein>
<evidence type="ECO:0000313" key="3">
    <source>
        <dbReference type="Proteomes" id="UP000002696"/>
    </source>
</evidence>
<reference evidence="3" key="1">
    <citation type="journal article" date="2011" name="J. Bacteriol.">
        <title>Genome sequences of eight morphologically diverse alphaproteobacteria.</title>
        <authorList>
            <consortium name="US DOE Joint Genome Institute"/>
            <person name="Brown P.J."/>
            <person name="Kysela D.T."/>
            <person name="Buechlein A."/>
            <person name="Hemmerich C."/>
            <person name="Brun Y.V."/>
        </authorList>
    </citation>
    <scope>NUCLEOTIDE SEQUENCE [LARGE SCALE GENOMIC DNA]</scope>
    <source>
        <strain evidence="3">ATCC 15264 / DSM 4735 / LMG 14903 / NBRC 16000 / CB 81</strain>
    </source>
</reference>
<dbReference type="BioCyc" id="BSUB633149:G1GM8-1393-MONOMER"/>
<dbReference type="STRING" id="633149.Bresu_1403"/>
<evidence type="ECO:0000313" key="2">
    <source>
        <dbReference type="EMBL" id="ADL00715.1"/>
    </source>
</evidence>
<keyword evidence="1" id="KW-0472">Membrane</keyword>
<gene>
    <name evidence="2" type="ordered locus">Bresu_1403</name>
</gene>
<accession>D9QG01</accession>
<dbReference type="HOGENOM" id="CLU_2166162_0_0_5"/>
<dbReference type="EMBL" id="CP002102">
    <property type="protein sequence ID" value="ADL00715.1"/>
    <property type="molecule type" value="Genomic_DNA"/>
</dbReference>
<keyword evidence="1" id="KW-0812">Transmembrane</keyword>
<keyword evidence="3" id="KW-1185">Reference proteome</keyword>
<proteinExistence type="predicted"/>
<dbReference type="KEGG" id="bsb:Bresu_1403"/>
<dbReference type="InParanoid" id="D9QG01"/>
<dbReference type="RefSeq" id="WP_013268818.1">
    <property type="nucleotide sequence ID" value="NC_014375.1"/>
</dbReference>
<dbReference type="AlphaFoldDB" id="D9QG01"/>
<sequence length="110" mass="11549">MDFARTLSRAGLLAVGLAIVALLLLSYWTITGPARNAAKKAEAAATIADGRTQGAQDASVVRDANDAANASTLNTVKDATDEVRRTTDPAERDAVARRRLCNLNPGACPR</sequence>
<feature type="transmembrane region" description="Helical" evidence="1">
    <location>
        <begin position="12"/>
        <end position="30"/>
    </location>
</feature>
<keyword evidence="1" id="KW-1133">Transmembrane helix</keyword>
<evidence type="ECO:0000256" key="1">
    <source>
        <dbReference type="SAM" id="Phobius"/>
    </source>
</evidence>
<dbReference type="Proteomes" id="UP000002696">
    <property type="component" value="Chromosome"/>
</dbReference>
<organism evidence="2 3">
    <name type="scientific">Brevundimonas subvibrioides (strain ATCC 15264 / DSM 4735 / LMG 14903 / NBRC 16000 / CB 81)</name>
    <name type="common">Caulobacter subvibrioides</name>
    <dbReference type="NCBI Taxonomy" id="633149"/>
    <lineage>
        <taxon>Bacteria</taxon>
        <taxon>Pseudomonadati</taxon>
        <taxon>Pseudomonadota</taxon>
        <taxon>Alphaproteobacteria</taxon>
        <taxon>Caulobacterales</taxon>
        <taxon>Caulobacteraceae</taxon>
        <taxon>Brevundimonas</taxon>
    </lineage>
</organism>